<name>A0A1G2PNZ0_TERXR</name>
<accession>A0A1G2PNZ0</accession>
<comment type="caution">
    <text evidence="1">The sequence shown here is derived from an EMBL/GenBank/DDBJ whole genome shotgun (WGS) entry which is preliminary data.</text>
</comment>
<evidence type="ECO:0000313" key="2">
    <source>
        <dbReference type="Proteomes" id="UP000178690"/>
    </source>
</evidence>
<organism evidence="1 2">
    <name type="scientific">Terrybacteria sp. (strain RIFCSPHIGHO2_01_FULL_58_15)</name>
    <dbReference type="NCBI Taxonomy" id="1802363"/>
    <lineage>
        <taxon>Bacteria</taxon>
        <taxon>Candidatus Terryibacteriota</taxon>
    </lineage>
</organism>
<dbReference type="AlphaFoldDB" id="A0A1G2PNZ0"/>
<proteinExistence type="predicted"/>
<evidence type="ECO:0000313" key="1">
    <source>
        <dbReference type="EMBL" id="OHA50055.1"/>
    </source>
</evidence>
<sequence length="94" mass="10525">MNGDAILSEYRLDAEMIRNVAGKTINLPDNQGVYLSTIDAAKLQQLSELCSVRDFCALALLNECFENLQSLLFCIAKTRLALEGDARSFHLLFR</sequence>
<dbReference type="Proteomes" id="UP000178690">
    <property type="component" value="Unassembled WGS sequence"/>
</dbReference>
<reference evidence="1 2" key="1">
    <citation type="journal article" date="2016" name="Nat. Commun.">
        <title>Thousands of microbial genomes shed light on interconnected biogeochemical processes in an aquifer system.</title>
        <authorList>
            <person name="Anantharaman K."/>
            <person name="Brown C.T."/>
            <person name="Hug L.A."/>
            <person name="Sharon I."/>
            <person name="Castelle C.J."/>
            <person name="Probst A.J."/>
            <person name="Thomas B.C."/>
            <person name="Singh A."/>
            <person name="Wilkins M.J."/>
            <person name="Karaoz U."/>
            <person name="Brodie E.L."/>
            <person name="Williams K.H."/>
            <person name="Hubbard S.S."/>
            <person name="Banfield J.F."/>
        </authorList>
    </citation>
    <scope>NUCLEOTIDE SEQUENCE [LARGE SCALE GENOMIC DNA]</scope>
    <source>
        <strain evidence="2">RIFCSPHIGHO2_01_FULL_58_15</strain>
    </source>
</reference>
<dbReference type="EMBL" id="MHST01000002">
    <property type="protein sequence ID" value="OHA50055.1"/>
    <property type="molecule type" value="Genomic_DNA"/>
</dbReference>
<gene>
    <name evidence="1" type="ORF">A2682_02270</name>
</gene>
<protein>
    <submittedName>
        <fullName evidence="1">Uncharacterized protein</fullName>
    </submittedName>
</protein>